<gene>
    <name evidence="2" type="ORF">ACFSJ3_10835</name>
</gene>
<evidence type="ECO:0000259" key="1">
    <source>
        <dbReference type="Pfam" id="PF14317"/>
    </source>
</evidence>
<comment type="caution">
    <text evidence="2">The sequence shown here is derived from an EMBL/GenBank/DDBJ whole genome shotgun (WGS) entry which is preliminary data.</text>
</comment>
<feature type="domain" description="YcxB-like C-terminal" evidence="1">
    <location>
        <begin position="98"/>
        <end position="154"/>
    </location>
</feature>
<evidence type="ECO:0000313" key="3">
    <source>
        <dbReference type="Proteomes" id="UP001597380"/>
    </source>
</evidence>
<evidence type="ECO:0000313" key="2">
    <source>
        <dbReference type="EMBL" id="MFD2096481.1"/>
    </source>
</evidence>
<dbReference type="InterPro" id="IPR025588">
    <property type="entry name" value="YcxB-like_C"/>
</dbReference>
<reference evidence="3" key="1">
    <citation type="journal article" date="2019" name="Int. J. Syst. Evol. Microbiol.">
        <title>The Global Catalogue of Microorganisms (GCM) 10K type strain sequencing project: providing services to taxonomists for standard genome sequencing and annotation.</title>
        <authorList>
            <consortium name="The Broad Institute Genomics Platform"/>
            <consortium name="The Broad Institute Genome Sequencing Center for Infectious Disease"/>
            <person name="Wu L."/>
            <person name="Ma J."/>
        </authorList>
    </citation>
    <scope>NUCLEOTIDE SEQUENCE [LARGE SCALE GENOMIC DNA]</scope>
    <source>
        <strain evidence="3">CGMCC 1.10992</strain>
    </source>
</reference>
<sequence>MNTAFSYSTKYTLDKSHFSETYDASVMVDDSYRKYSKSVVMAVVGLGLLYFTQVSPYLAWFVVALAGVEALSVRFHKAWWLARQMISKAANNELALTIDEEGVRSKSVYVESQILWSDITQIEKTDQGWLLHLARGKTYISDRCLSDEAMAYVKAKAGELSQEAK</sequence>
<accession>A0ABW4XLT2</accession>
<keyword evidence="3" id="KW-1185">Reference proteome</keyword>
<name>A0ABW4XLT2_9GAMM</name>
<proteinExistence type="predicted"/>
<dbReference type="Pfam" id="PF14317">
    <property type="entry name" value="YcxB"/>
    <property type="match status" value="1"/>
</dbReference>
<organism evidence="2 3">
    <name type="scientific">Corallincola platygyrae</name>
    <dbReference type="NCBI Taxonomy" id="1193278"/>
    <lineage>
        <taxon>Bacteria</taxon>
        <taxon>Pseudomonadati</taxon>
        <taxon>Pseudomonadota</taxon>
        <taxon>Gammaproteobacteria</taxon>
        <taxon>Alteromonadales</taxon>
        <taxon>Psychromonadaceae</taxon>
        <taxon>Corallincola</taxon>
    </lineage>
</organism>
<dbReference type="EMBL" id="JBHUHT010000012">
    <property type="protein sequence ID" value="MFD2096481.1"/>
    <property type="molecule type" value="Genomic_DNA"/>
</dbReference>
<dbReference type="Proteomes" id="UP001597380">
    <property type="component" value="Unassembled WGS sequence"/>
</dbReference>
<dbReference type="RefSeq" id="WP_345339134.1">
    <property type="nucleotide sequence ID" value="NZ_BAABLI010000008.1"/>
</dbReference>
<protein>
    <submittedName>
        <fullName evidence="2">YcxB family protein</fullName>
    </submittedName>
</protein>